<dbReference type="PANTHER" id="PTHR24045:SF0">
    <property type="entry name" value="N-ACETYLGLUCOSAMINE-1-PHOSPHOTRANSFERASE SUBUNITS ALPHA_BETA"/>
    <property type="match status" value="1"/>
</dbReference>
<name>A0A1Y2IMU6_TRAC3</name>
<dbReference type="Pfam" id="PF11380">
    <property type="entry name" value="Stealth_CR2"/>
    <property type="match status" value="1"/>
</dbReference>
<feature type="domain" description="Stealth protein CR3 conserved region 3" evidence="7">
    <location>
        <begin position="364"/>
        <end position="415"/>
    </location>
</feature>
<feature type="domain" description="Stealth protein CR1 conserved region 1" evidence="6">
    <location>
        <begin position="136"/>
        <end position="161"/>
    </location>
</feature>
<dbReference type="InterPro" id="IPR047141">
    <property type="entry name" value="Stealth"/>
</dbReference>
<evidence type="ECO:0000259" key="5">
    <source>
        <dbReference type="Pfam" id="PF11380"/>
    </source>
</evidence>
<evidence type="ECO:0000256" key="1">
    <source>
        <dbReference type="ARBA" id="ARBA00007583"/>
    </source>
</evidence>
<feature type="domain" description="Stealth protein CR2 conserved region 2" evidence="5">
    <location>
        <begin position="253"/>
        <end position="313"/>
    </location>
</feature>
<dbReference type="EMBL" id="KZ084105">
    <property type="protein sequence ID" value="OSD02439.1"/>
    <property type="molecule type" value="Genomic_DNA"/>
</dbReference>
<keyword evidence="2" id="KW-0808">Transferase</keyword>
<keyword evidence="4" id="KW-1133">Transmembrane helix</keyword>
<accession>A0A1Y2IMU6</accession>
<evidence type="ECO:0000256" key="4">
    <source>
        <dbReference type="SAM" id="Phobius"/>
    </source>
</evidence>
<dbReference type="InterPro" id="IPR021520">
    <property type="entry name" value="Stealth_CR2"/>
</dbReference>
<feature type="transmembrane region" description="Helical" evidence="4">
    <location>
        <begin position="43"/>
        <end position="60"/>
    </location>
</feature>
<keyword evidence="4" id="KW-0472">Membrane</keyword>
<reference evidence="8 9" key="1">
    <citation type="journal article" date="2015" name="Biotechnol. Biofuels">
        <title>Enhanced degradation of softwood versus hardwood by the white-rot fungus Pycnoporus coccineus.</title>
        <authorList>
            <person name="Couturier M."/>
            <person name="Navarro D."/>
            <person name="Chevret D."/>
            <person name="Henrissat B."/>
            <person name="Piumi F."/>
            <person name="Ruiz-Duenas F.J."/>
            <person name="Martinez A.T."/>
            <person name="Grigoriev I.V."/>
            <person name="Riley R."/>
            <person name="Lipzen A."/>
            <person name="Berrin J.G."/>
            <person name="Master E.R."/>
            <person name="Rosso M.N."/>
        </authorList>
    </citation>
    <scope>NUCLEOTIDE SEQUENCE [LARGE SCALE GENOMIC DNA]</scope>
    <source>
        <strain evidence="8 9">BRFM310</strain>
    </source>
</reference>
<dbReference type="InterPro" id="IPR031358">
    <property type="entry name" value="Stealth_CR1"/>
</dbReference>
<evidence type="ECO:0000259" key="6">
    <source>
        <dbReference type="Pfam" id="PF17101"/>
    </source>
</evidence>
<evidence type="ECO:0000259" key="7">
    <source>
        <dbReference type="Pfam" id="PF17102"/>
    </source>
</evidence>
<protein>
    <recommendedName>
        <fullName evidence="10">Stealth protein CR3 conserved region 3 domain-containing protein</fullName>
    </recommendedName>
</protein>
<evidence type="ECO:0000256" key="2">
    <source>
        <dbReference type="ARBA" id="ARBA00022679"/>
    </source>
</evidence>
<dbReference type="AlphaFoldDB" id="A0A1Y2IMU6"/>
<keyword evidence="9" id="KW-1185">Reference proteome</keyword>
<organism evidence="8 9">
    <name type="scientific">Trametes coccinea (strain BRFM310)</name>
    <name type="common">Pycnoporus coccineus</name>
    <dbReference type="NCBI Taxonomy" id="1353009"/>
    <lineage>
        <taxon>Eukaryota</taxon>
        <taxon>Fungi</taxon>
        <taxon>Dikarya</taxon>
        <taxon>Basidiomycota</taxon>
        <taxon>Agaricomycotina</taxon>
        <taxon>Agaricomycetes</taxon>
        <taxon>Polyporales</taxon>
        <taxon>Polyporaceae</taxon>
        <taxon>Trametes</taxon>
    </lineage>
</organism>
<keyword evidence="4" id="KW-0812">Transmembrane</keyword>
<dbReference type="Pfam" id="PF17101">
    <property type="entry name" value="Stealth_CR1"/>
    <property type="match status" value="1"/>
</dbReference>
<dbReference type="GO" id="GO:0003976">
    <property type="term" value="F:UDP-N-acetylglucosamine-lysosomal-enzyme N-acetylglucosaminephosphotransferase activity"/>
    <property type="evidence" value="ECO:0007669"/>
    <property type="project" value="TreeGrafter"/>
</dbReference>
<sequence length="722" mass="82385">MTSATYIPLTQISPSEYSYPSLPFQHNRSRLSAIRAYFTRRRAVYALIGATSLITLLVFLKVSASHHDDFSYDAEEDIDIPVDPQYQPSYIAIPVPPALPPSSRPRLRPVRDLPPHCLDALYSSGDPCHDALGPTRMDVVWTWVNGSDPLFADVKERAIANVDPDDPYRPINKNNPSRMFRDHDELRHSIRSVLANFRPYANRFRILTSDFDYPEEGAYNRTFPDPGAGYWRLGLQPQWLETAGSQTRWRDGHIELSLTHHAHFMEPYNYTNFNSYAIESQFIHLPDLTETFIYMNDDFYMVSPLTPASFYTSPYGIVLRLQSGLQVSPDRPTPRVEGEWRSMGESNWLLSNRFGRRHRPYVVHEAKAVSAAIVHELGLVWPAEIAETATHRFRETEAGHGDFYLMFMHAHYIVERAREALLWAWAVGRIGTLDDGWGDAEADRAWTEVGGMLAREGSGEEGEEEQTSEPGPTEEVHVHSYPRETLDPDRVYRNLHEAGYDTNTRTEIEFSSMDGFPYGHVNNKGTHGWGNYGLDDERPECTIKRSECFDVRGRASDVFKHIAFENPSCGDCIIQALVKASGPLGLSAFLPSRDRHIPMQHESSAAESWIPHLPLVKDWHDGQFALRDVMQDAHTTSVRDYALMVLQRYRYVIGGTPSIFERLMNYAQVRGALRNIDNRKDLALLCINDDLGRDDPRVAVLFTEWQEKKWPTPAAWEADVAR</sequence>
<dbReference type="InterPro" id="IPR031357">
    <property type="entry name" value="Stealth_CR3"/>
</dbReference>
<dbReference type="GO" id="GO:0005794">
    <property type="term" value="C:Golgi apparatus"/>
    <property type="evidence" value="ECO:0007669"/>
    <property type="project" value="TreeGrafter"/>
</dbReference>
<evidence type="ECO:0000313" key="9">
    <source>
        <dbReference type="Proteomes" id="UP000193067"/>
    </source>
</evidence>
<evidence type="ECO:0008006" key="10">
    <source>
        <dbReference type="Google" id="ProtNLM"/>
    </source>
</evidence>
<dbReference type="OrthoDB" id="263283at2759"/>
<evidence type="ECO:0000256" key="3">
    <source>
        <dbReference type="SAM" id="MobiDB-lite"/>
    </source>
</evidence>
<feature type="region of interest" description="Disordered" evidence="3">
    <location>
        <begin position="454"/>
        <end position="481"/>
    </location>
</feature>
<comment type="similarity">
    <text evidence="1">Belongs to the stealth family.</text>
</comment>
<proteinExistence type="inferred from homology"/>
<dbReference type="STRING" id="1353009.A0A1Y2IMU6"/>
<dbReference type="Proteomes" id="UP000193067">
    <property type="component" value="Unassembled WGS sequence"/>
</dbReference>
<evidence type="ECO:0000313" key="8">
    <source>
        <dbReference type="EMBL" id="OSD02439.1"/>
    </source>
</evidence>
<dbReference type="GO" id="GO:0046835">
    <property type="term" value="P:carbohydrate phosphorylation"/>
    <property type="evidence" value="ECO:0007669"/>
    <property type="project" value="TreeGrafter"/>
</dbReference>
<dbReference type="PANTHER" id="PTHR24045">
    <property type="match status" value="1"/>
</dbReference>
<dbReference type="Pfam" id="PF17102">
    <property type="entry name" value="Stealth_CR3"/>
    <property type="match status" value="1"/>
</dbReference>
<gene>
    <name evidence="8" type="ORF">PYCCODRAFT_1467800</name>
</gene>